<dbReference type="EMBL" id="KT804738">
    <property type="protein sequence ID" value="AMM72663.1"/>
    <property type="molecule type" value="Genomic_DNA"/>
</dbReference>
<dbReference type="Proteomes" id="UP000160611">
    <property type="component" value="Segment"/>
</dbReference>
<organism evidence="1 2">
    <name type="scientific">Giant seaperch iridovirus</name>
    <name type="common">GSIV</name>
    <dbReference type="NCBI Taxonomy" id="176655"/>
    <lineage>
        <taxon>Viruses</taxon>
        <taxon>Varidnaviria</taxon>
        <taxon>Bamfordvirae</taxon>
        <taxon>Nucleocytoviricota</taxon>
        <taxon>Megaviricetes</taxon>
        <taxon>Pimascovirales</taxon>
        <taxon>Pimascovirales incertae sedis</taxon>
        <taxon>Iridoviridae</taxon>
        <taxon>Alphairidovirinae</taxon>
        <taxon>Megalocytivirus</taxon>
        <taxon>Megalocytivirus pagrus1</taxon>
        <taxon>Infectious spleen and kidney necrosis virus</taxon>
    </lineage>
</organism>
<sequence length="263" mass="29993">MFTQEQLDKLKQIEEQVRYYRTAKGLDGLPMPTSQQSVYIDRVVSMLGFDKDPKVGARMVDVIMSMLSTPRDATRPRTPRGWAVLSDATEKSVAAVFEQNIQVVVGPALDAAKHELAKLVFDKSTKGTIAARVVRFVRTCDATLEYVDDDNKKLIVDVLKRHDLRRDWSTVYTMDFNTCHYVRRVHADGGQVRLVSVAGVEPIIFVRGRYYLLRRRDKHFRYWKECRCLSRLAELTGAPALQWRAAVRAIGTPLISDTDLFAI</sequence>
<reference evidence="1 2" key="1">
    <citation type="journal article" date="2016" name="Apoptosis">
        <title>GSIV serine/threonine kinase can induce apoptotic cell death via p53 and pro-apoptotic gene Bax upregulation in fish cells.</title>
        <authorList>
            <person name="Reshi L."/>
            <person name="Wu H.C."/>
            <person name="Wu J.L."/>
            <person name="Wang H.V."/>
            <person name="Hong J.R."/>
        </authorList>
    </citation>
    <scope>NUCLEOTIDE SEQUENCE [LARGE SCALE GENOMIC DNA]</scope>
    <source>
        <strain evidence="1">GSIV-K1</strain>
    </source>
</reference>
<protein>
    <submittedName>
        <fullName evidence="1">ORF017R</fullName>
    </submittedName>
</protein>
<proteinExistence type="predicted"/>
<reference evidence="1 2" key="2">
    <citation type="journal article" date="2016" name="Genome Announc.">
        <title>Complete Genome Sequence of a Giant Sea Perch Iridovirus in Kaohsiung, Taiwan.</title>
        <authorList>
            <person name="Wen C.M."/>
            <person name="Hong J.R."/>
        </authorList>
    </citation>
    <scope>NUCLEOTIDE SEQUENCE [LARGE SCALE GENOMIC DNA]</scope>
    <source>
        <strain evidence="1">GSIV-K1</strain>
    </source>
</reference>
<name>A0A140GB24_GSIV</name>
<evidence type="ECO:0000313" key="1">
    <source>
        <dbReference type="EMBL" id="AMM72663.1"/>
    </source>
</evidence>
<accession>A0A140GB24</accession>
<evidence type="ECO:0000313" key="2">
    <source>
        <dbReference type="Proteomes" id="UP000160611"/>
    </source>
</evidence>